<evidence type="ECO:0000256" key="3">
    <source>
        <dbReference type="ARBA" id="ARBA00022692"/>
    </source>
</evidence>
<evidence type="ECO:0000256" key="2">
    <source>
        <dbReference type="ARBA" id="ARBA00007362"/>
    </source>
</evidence>
<evidence type="ECO:0000256" key="1">
    <source>
        <dbReference type="ARBA" id="ARBA00004141"/>
    </source>
</evidence>
<evidence type="ECO:0000256" key="6">
    <source>
        <dbReference type="SAM" id="Phobius"/>
    </source>
</evidence>
<dbReference type="Pfam" id="PF00892">
    <property type="entry name" value="EamA"/>
    <property type="match status" value="2"/>
</dbReference>
<dbReference type="EMBL" id="PSYR01000002">
    <property type="protein sequence ID" value="RCN57240.1"/>
    <property type="molecule type" value="Genomic_DNA"/>
</dbReference>
<dbReference type="Proteomes" id="UP000253250">
    <property type="component" value="Unassembled WGS sequence"/>
</dbReference>
<gene>
    <name evidence="8" type="ORF">C4900_13630</name>
</gene>
<dbReference type="SUPFAM" id="SSF103481">
    <property type="entry name" value="Multidrug resistance efflux transporter EmrE"/>
    <property type="match status" value="2"/>
</dbReference>
<feature type="transmembrane region" description="Helical" evidence="6">
    <location>
        <begin position="49"/>
        <end position="68"/>
    </location>
</feature>
<evidence type="ECO:0000256" key="5">
    <source>
        <dbReference type="ARBA" id="ARBA00023136"/>
    </source>
</evidence>
<dbReference type="OrthoDB" id="5430053at2"/>
<keyword evidence="3 6" id="KW-0812">Transmembrane</keyword>
<evidence type="ECO:0000313" key="8">
    <source>
        <dbReference type="EMBL" id="RCN57240.1"/>
    </source>
</evidence>
<name>A0A368HI89_9GAMM</name>
<feature type="transmembrane region" description="Helical" evidence="6">
    <location>
        <begin position="106"/>
        <end position="124"/>
    </location>
</feature>
<feature type="transmembrane region" description="Helical" evidence="6">
    <location>
        <begin position="190"/>
        <end position="210"/>
    </location>
</feature>
<dbReference type="AlphaFoldDB" id="A0A368HI89"/>
<dbReference type="InterPro" id="IPR037185">
    <property type="entry name" value="EmrE-like"/>
</dbReference>
<comment type="subcellular location">
    <subcellularLocation>
        <location evidence="1">Membrane</location>
        <topology evidence="1">Multi-pass membrane protein</topology>
    </subcellularLocation>
</comment>
<sequence length="275" mass="29180">MGSSFAIGQMGLRYAPPLFLAGLRFTLAGALLAGFARKRRPLARWSDRGRVVTIGLLQTAGVMGTIFVSLKTIPAGESAILTFANPLIVVVGGSVLLRYRYRARQWAGVVVGFTGLAVAVGGGFVLRPGVPLALSSAIFWAAATLLMKRWQGFADLWVLTAYQMLTGGLVLLALGAVFEVPDFRWNAASAAILAWLVVMASIVQFGAWFYVLHRNDPARVSAYLFLAPVFGVLSGWLLLDQPVGWHVAAGALGIAAGIWLVNQAPSAAGATDPVR</sequence>
<dbReference type="InterPro" id="IPR050638">
    <property type="entry name" value="AA-Vitamin_Transporters"/>
</dbReference>
<feature type="transmembrane region" description="Helical" evidence="6">
    <location>
        <begin position="222"/>
        <end position="239"/>
    </location>
</feature>
<dbReference type="PANTHER" id="PTHR32322">
    <property type="entry name" value="INNER MEMBRANE TRANSPORTER"/>
    <property type="match status" value="1"/>
</dbReference>
<feature type="transmembrane region" description="Helical" evidence="6">
    <location>
        <begin position="18"/>
        <end position="37"/>
    </location>
</feature>
<comment type="similarity">
    <text evidence="2">Belongs to the EamA transporter family.</text>
</comment>
<accession>A0A368HI89</accession>
<dbReference type="InterPro" id="IPR000620">
    <property type="entry name" value="EamA_dom"/>
</dbReference>
<evidence type="ECO:0000313" key="9">
    <source>
        <dbReference type="Proteomes" id="UP000253250"/>
    </source>
</evidence>
<evidence type="ECO:0000256" key="4">
    <source>
        <dbReference type="ARBA" id="ARBA00022989"/>
    </source>
</evidence>
<evidence type="ECO:0000259" key="7">
    <source>
        <dbReference type="Pfam" id="PF00892"/>
    </source>
</evidence>
<comment type="caution">
    <text evidence="8">The sequence shown here is derived from an EMBL/GenBank/DDBJ whole genome shotgun (WGS) entry which is preliminary data.</text>
</comment>
<feature type="transmembrane region" description="Helical" evidence="6">
    <location>
        <begin position="245"/>
        <end position="261"/>
    </location>
</feature>
<protein>
    <submittedName>
        <fullName evidence="8">EamA family transporter</fullName>
    </submittedName>
</protein>
<proteinExistence type="inferred from homology"/>
<dbReference type="GO" id="GO:0016020">
    <property type="term" value="C:membrane"/>
    <property type="evidence" value="ECO:0007669"/>
    <property type="project" value="UniProtKB-SubCell"/>
</dbReference>
<reference evidence="8 9" key="1">
    <citation type="submission" date="2018-02" db="EMBL/GenBank/DDBJ databases">
        <title>Insights into the biology of acidophilic members of the Acidiferrobacteraceae family derived from comparative genomic analyses.</title>
        <authorList>
            <person name="Issotta F."/>
            <person name="Thyssen C."/>
            <person name="Mena C."/>
            <person name="Moya A."/>
            <person name="Bellenberg S."/>
            <person name="Sproer C."/>
            <person name="Covarrubias P.C."/>
            <person name="Sand W."/>
            <person name="Quatrini R."/>
            <person name="Vera M."/>
        </authorList>
    </citation>
    <scope>NUCLEOTIDE SEQUENCE [LARGE SCALE GENOMIC DNA]</scope>
    <source>
        <strain evidence="9">m-1</strain>
    </source>
</reference>
<keyword evidence="9" id="KW-1185">Reference proteome</keyword>
<feature type="domain" description="EamA" evidence="7">
    <location>
        <begin position="128"/>
        <end position="262"/>
    </location>
</feature>
<keyword evidence="4 6" id="KW-1133">Transmembrane helix</keyword>
<dbReference type="PANTHER" id="PTHR32322:SF2">
    <property type="entry name" value="EAMA DOMAIN-CONTAINING PROTEIN"/>
    <property type="match status" value="1"/>
</dbReference>
<feature type="transmembrane region" description="Helical" evidence="6">
    <location>
        <begin position="156"/>
        <end position="178"/>
    </location>
</feature>
<feature type="domain" description="EamA" evidence="7">
    <location>
        <begin position="2"/>
        <end position="119"/>
    </location>
</feature>
<keyword evidence="5 6" id="KW-0472">Membrane</keyword>
<feature type="transmembrane region" description="Helical" evidence="6">
    <location>
        <begin position="130"/>
        <end position="147"/>
    </location>
</feature>
<organism evidence="8 9">
    <name type="scientific">Acidiferrobacter thiooxydans</name>
    <dbReference type="NCBI Taxonomy" id="163359"/>
    <lineage>
        <taxon>Bacteria</taxon>
        <taxon>Pseudomonadati</taxon>
        <taxon>Pseudomonadota</taxon>
        <taxon>Gammaproteobacteria</taxon>
        <taxon>Acidiferrobacterales</taxon>
        <taxon>Acidiferrobacteraceae</taxon>
        <taxon>Acidiferrobacter</taxon>
    </lineage>
</organism>
<feature type="transmembrane region" description="Helical" evidence="6">
    <location>
        <begin position="80"/>
        <end position="99"/>
    </location>
</feature>